<organism evidence="5 6">
    <name type="scientific">Natronorubrum halalkaliphilum</name>
    <dbReference type="NCBI Taxonomy" id="2691917"/>
    <lineage>
        <taxon>Archaea</taxon>
        <taxon>Methanobacteriati</taxon>
        <taxon>Methanobacteriota</taxon>
        <taxon>Stenosarchaea group</taxon>
        <taxon>Halobacteria</taxon>
        <taxon>Halobacteriales</taxon>
        <taxon>Natrialbaceae</taxon>
        <taxon>Natronorubrum</taxon>
    </lineage>
</organism>
<dbReference type="GO" id="GO:0043190">
    <property type="term" value="C:ATP-binding cassette (ABC) transporter complex"/>
    <property type="evidence" value="ECO:0007669"/>
    <property type="project" value="InterPro"/>
</dbReference>
<dbReference type="GO" id="GO:1904680">
    <property type="term" value="F:peptide transmembrane transporter activity"/>
    <property type="evidence" value="ECO:0007669"/>
    <property type="project" value="TreeGrafter"/>
</dbReference>
<dbReference type="PROSITE" id="PS51257">
    <property type="entry name" value="PROKAR_LIPOPROTEIN"/>
    <property type="match status" value="1"/>
</dbReference>
<name>A0A6B0VSE9_9EURY</name>
<protein>
    <submittedName>
        <fullName evidence="5">ABC transporter substrate-binding protein</fullName>
    </submittedName>
</protein>
<keyword evidence="3" id="KW-0732">Signal</keyword>
<dbReference type="InterPro" id="IPR000914">
    <property type="entry name" value="SBP_5_dom"/>
</dbReference>
<dbReference type="PIRSF" id="PIRSF002741">
    <property type="entry name" value="MppA"/>
    <property type="match status" value="1"/>
</dbReference>
<dbReference type="InterPro" id="IPR030678">
    <property type="entry name" value="Peptide/Ni-bd"/>
</dbReference>
<dbReference type="AlphaFoldDB" id="A0A6B0VSE9"/>
<comment type="caution">
    <text evidence="5">The sequence shown here is derived from an EMBL/GenBank/DDBJ whole genome shotgun (WGS) entry which is preliminary data.</text>
</comment>
<gene>
    <name evidence="5" type="ORF">GS429_18685</name>
</gene>
<keyword evidence="6" id="KW-1185">Reference proteome</keyword>
<dbReference type="PANTHER" id="PTHR30290:SF9">
    <property type="entry name" value="OLIGOPEPTIDE-BINDING PROTEIN APPA"/>
    <property type="match status" value="1"/>
</dbReference>
<keyword evidence="2" id="KW-0813">Transport</keyword>
<dbReference type="GO" id="GO:0015833">
    <property type="term" value="P:peptide transport"/>
    <property type="evidence" value="ECO:0007669"/>
    <property type="project" value="TreeGrafter"/>
</dbReference>
<dbReference type="Proteomes" id="UP000434101">
    <property type="component" value="Unassembled WGS sequence"/>
</dbReference>
<dbReference type="InterPro" id="IPR039424">
    <property type="entry name" value="SBP_5"/>
</dbReference>
<dbReference type="CDD" id="cd08512">
    <property type="entry name" value="PBP2_NikA_DppA_OppA_like_7"/>
    <property type="match status" value="1"/>
</dbReference>
<feature type="domain" description="Solute-binding protein family 5" evidence="4">
    <location>
        <begin position="91"/>
        <end position="451"/>
    </location>
</feature>
<comment type="similarity">
    <text evidence="1">Belongs to the bacterial solute-binding protein 5 family.</text>
</comment>
<dbReference type="Gene3D" id="3.40.190.10">
    <property type="entry name" value="Periplasmic binding protein-like II"/>
    <property type="match status" value="1"/>
</dbReference>
<proteinExistence type="inferred from homology"/>
<evidence type="ECO:0000256" key="2">
    <source>
        <dbReference type="ARBA" id="ARBA00022448"/>
    </source>
</evidence>
<evidence type="ECO:0000313" key="5">
    <source>
        <dbReference type="EMBL" id="MXV64053.1"/>
    </source>
</evidence>
<dbReference type="PANTHER" id="PTHR30290">
    <property type="entry name" value="PERIPLASMIC BINDING COMPONENT OF ABC TRANSPORTER"/>
    <property type="match status" value="1"/>
</dbReference>
<dbReference type="Gene3D" id="3.90.76.10">
    <property type="entry name" value="Dipeptide-binding Protein, Domain 1"/>
    <property type="match status" value="1"/>
</dbReference>
<accession>A0A6B0VSE9</accession>
<sequence>MSLDGKDHVTPHQIGRRRLLQCVGAGGLTTVLAGCAGEEPEETDEDESLVYATTISPSTIDPMRASDNFENIYTVNVYDSLLNYTDESPPELAPGLAEDWEVGDDDQTYEFFLRDDATFHNGDPVTADDVVYSFERMLELQDGLSWMWADTIGPDSVTAADETTVEIETERTFAPFLFTLPYMPIVNESEIDANDEDWLEQNDAGSGPYELVEHEREERLVLQRSEDWWGDWPSDDLFDEVVLEIVPEEGTVTGMMGDESADITDEWLSVESYQELADLDHVFVSDEVTFSPLYVFMHTQREPLDDVNVRRAISYAVDYQQIVDDILLGNADQMQGPLPSEMWGHNDDVIQYEQDLERAQEYLDESDYDAEDIELTYTYVTGLTVTENIGLLLQTNLNELGIDLELEGAPWTRITDMVTSQDTTSDMHAIYLSFSYVDPDTFLYPAWHSDSHGSWESPAWYENEEVDQLLDDARTEIDVDQRTEYYEEVQEIIADDAPALFVVNEAELYGVNERVGGYVDNGLVGYSKAFWRLYEDR</sequence>
<reference evidence="5 6" key="1">
    <citation type="submission" date="2020-01" db="EMBL/GenBank/DDBJ databases">
        <title>Natronorubrum sp. JWXQ-INN 674 isolated from Inner Mongolia Autonomous Region of China.</title>
        <authorList>
            <person name="Xue Q."/>
        </authorList>
    </citation>
    <scope>NUCLEOTIDE SEQUENCE [LARGE SCALE GENOMIC DNA]</scope>
    <source>
        <strain evidence="5 6">JWXQ-INN-674</strain>
    </source>
</reference>
<dbReference type="Gene3D" id="3.10.105.10">
    <property type="entry name" value="Dipeptide-binding Protein, Domain 3"/>
    <property type="match status" value="1"/>
</dbReference>
<evidence type="ECO:0000256" key="3">
    <source>
        <dbReference type="ARBA" id="ARBA00022729"/>
    </source>
</evidence>
<dbReference type="GO" id="GO:0042597">
    <property type="term" value="C:periplasmic space"/>
    <property type="evidence" value="ECO:0007669"/>
    <property type="project" value="UniProtKB-ARBA"/>
</dbReference>
<dbReference type="EMBL" id="WUYX01000069">
    <property type="protein sequence ID" value="MXV64053.1"/>
    <property type="molecule type" value="Genomic_DNA"/>
</dbReference>
<dbReference type="Pfam" id="PF00496">
    <property type="entry name" value="SBP_bac_5"/>
    <property type="match status" value="1"/>
</dbReference>
<dbReference type="RefSeq" id="WP_160066998.1">
    <property type="nucleotide sequence ID" value="NZ_WUYX01000069.1"/>
</dbReference>
<evidence type="ECO:0000256" key="1">
    <source>
        <dbReference type="ARBA" id="ARBA00005695"/>
    </source>
</evidence>
<evidence type="ECO:0000313" key="6">
    <source>
        <dbReference type="Proteomes" id="UP000434101"/>
    </source>
</evidence>
<dbReference type="OrthoDB" id="233597at2157"/>
<dbReference type="SUPFAM" id="SSF53850">
    <property type="entry name" value="Periplasmic binding protein-like II"/>
    <property type="match status" value="1"/>
</dbReference>
<evidence type="ECO:0000259" key="4">
    <source>
        <dbReference type="Pfam" id="PF00496"/>
    </source>
</evidence>